<dbReference type="AlphaFoldDB" id="A0A7J7JG30"/>
<accession>A0A7J7JG30</accession>
<keyword evidence="3" id="KW-1185">Reference proteome</keyword>
<name>A0A7J7JG30_BUGNE</name>
<comment type="caution">
    <text evidence="2">The sequence shown here is derived from an EMBL/GenBank/DDBJ whole genome shotgun (WGS) entry which is preliminary data.</text>
</comment>
<dbReference type="Proteomes" id="UP000593567">
    <property type="component" value="Unassembled WGS sequence"/>
</dbReference>
<evidence type="ECO:0000313" key="2">
    <source>
        <dbReference type="EMBL" id="KAF6024328.1"/>
    </source>
</evidence>
<sequence length="80" mass="9554">MLILTLFFFFFRKAAIIIKLFNMAEVLPKEEFLTFSEVSHEACYYDDWLFSSTKRYQHVSMYETDKSIKSAQWCGSENQC</sequence>
<dbReference type="EMBL" id="VXIV02002588">
    <property type="protein sequence ID" value="KAF6024328.1"/>
    <property type="molecule type" value="Genomic_DNA"/>
</dbReference>
<keyword evidence="1" id="KW-0732">Signal</keyword>
<evidence type="ECO:0008006" key="4">
    <source>
        <dbReference type="Google" id="ProtNLM"/>
    </source>
</evidence>
<feature type="signal peptide" evidence="1">
    <location>
        <begin position="1"/>
        <end position="16"/>
    </location>
</feature>
<evidence type="ECO:0000313" key="3">
    <source>
        <dbReference type="Proteomes" id="UP000593567"/>
    </source>
</evidence>
<gene>
    <name evidence="2" type="ORF">EB796_017365</name>
</gene>
<organism evidence="2 3">
    <name type="scientific">Bugula neritina</name>
    <name type="common">Brown bryozoan</name>
    <name type="synonym">Sertularia neritina</name>
    <dbReference type="NCBI Taxonomy" id="10212"/>
    <lineage>
        <taxon>Eukaryota</taxon>
        <taxon>Metazoa</taxon>
        <taxon>Spiralia</taxon>
        <taxon>Lophotrochozoa</taxon>
        <taxon>Bryozoa</taxon>
        <taxon>Gymnolaemata</taxon>
        <taxon>Cheilostomatida</taxon>
        <taxon>Flustrina</taxon>
        <taxon>Buguloidea</taxon>
        <taxon>Bugulidae</taxon>
        <taxon>Bugula</taxon>
    </lineage>
</organism>
<protein>
    <recommendedName>
        <fullName evidence="4">Secreted protein</fullName>
    </recommendedName>
</protein>
<evidence type="ECO:0000256" key="1">
    <source>
        <dbReference type="SAM" id="SignalP"/>
    </source>
</evidence>
<reference evidence="2" key="1">
    <citation type="submission" date="2020-06" db="EMBL/GenBank/DDBJ databases">
        <title>Draft genome of Bugula neritina, a colonial animal packing powerful symbionts and potential medicines.</title>
        <authorList>
            <person name="Rayko M."/>
        </authorList>
    </citation>
    <scope>NUCLEOTIDE SEQUENCE [LARGE SCALE GENOMIC DNA]</scope>
    <source>
        <strain evidence="2">Kwan_BN1</strain>
    </source>
</reference>
<feature type="chain" id="PRO_5029809487" description="Secreted protein" evidence="1">
    <location>
        <begin position="17"/>
        <end position="80"/>
    </location>
</feature>
<proteinExistence type="predicted"/>